<dbReference type="InterPro" id="IPR045263">
    <property type="entry name" value="GLUT"/>
</dbReference>
<dbReference type="STRING" id="1168221.R7YQ32"/>
<accession>R7YQ32</accession>
<evidence type="ECO:0000256" key="2">
    <source>
        <dbReference type="ARBA" id="ARBA00010992"/>
    </source>
</evidence>
<dbReference type="GO" id="GO:0016020">
    <property type="term" value="C:membrane"/>
    <property type="evidence" value="ECO:0007669"/>
    <property type="project" value="UniProtKB-SubCell"/>
</dbReference>
<dbReference type="eggNOG" id="KOG0569">
    <property type="taxonomic scope" value="Eukaryota"/>
</dbReference>
<feature type="transmembrane region" description="Helical" evidence="9">
    <location>
        <begin position="331"/>
        <end position="355"/>
    </location>
</feature>
<evidence type="ECO:0000313" key="11">
    <source>
        <dbReference type="EMBL" id="EON63929.1"/>
    </source>
</evidence>
<dbReference type="PRINTS" id="PR00171">
    <property type="entry name" value="SUGRTRNSPORT"/>
</dbReference>
<feature type="region of interest" description="Disordered" evidence="8">
    <location>
        <begin position="292"/>
        <end position="311"/>
    </location>
</feature>
<name>R7YQ32_CONA1</name>
<evidence type="ECO:0000256" key="6">
    <source>
        <dbReference type="ARBA" id="ARBA00023136"/>
    </source>
</evidence>
<dbReference type="GeneID" id="19900468"/>
<dbReference type="OMA" id="WAITASF"/>
<dbReference type="PANTHER" id="PTHR23503">
    <property type="entry name" value="SOLUTE CARRIER FAMILY 2"/>
    <property type="match status" value="1"/>
</dbReference>
<dbReference type="InterPro" id="IPR036259">
    <property type="entry name" value="MFS_trans_sf"/>
</dbReference>
<keyword evidence="6 9" id="KW-0472">Membrane</keyword>
<keyword evidence="5 9" id="KW-1133">Transmembrane helix</keyword>
<feature type="transmembrane region" description="Helical" evidence="9">
    <location>
        <begin position="367"/>
        <end position="388"/>
    </location>
</feature>
<evidence type="ECO:0000256" key="1">
    <source>
        <dbReference type="ARBA" id="ARBA00004141"/>
    </source>
</evidence>
<dbReference type="InterPro" id="IPR020846">
    <property type="entry name" value="MFS_dom"/>
</dbReference>
<comment type="similarity">
    <text evidence="2 7">Belongs to the major facilitator superfamily. Sugar transporter (TC 2.A.1.1) family.</text>
</comment>
<dbReference type="AlphaFoldDB" id="R7YQ32"/>
<feature type="transmembrane region" description="Helical" evidence="9">
    <location>
        <begin position="419"/>
        <end position="445"/>
    </location>
</feature>
<feature type="region of interest" description="Disordered" evidence="8">
    <location>
        <begin position="1"/>
        <end position="35"/>
    </location>
</feature>
<dbReference type="Pfam" id="PF00083">
    <property type="entry name" value="Sugar_tr"/>
    <property type="match status" value="1"/>
</dbReference>
<protein>
    <recommendedName>
        <fullName evidence="10">Major facilitator superfamily (MFS) profile domain-containing protein</fullName>
    </recommendedName>
</protein>
<reference evidence="12" key="1">
    <citation type="submission" date="2012-06" db="EMBL/GenBank/DDBJ databases">
        <title>The genome sequence of Coniosporium apollinis CBS 100218.</title>
        <authorList>
            <consortium name="The Broad Institute Genome Sequencing Platform"/>
            <person name="Cuomo C."/>
            <person name="Gorbushina A."/>
            <person name="Noack S."/>
            <person name="Walker B."/>
            <person name="Young S.K."/>
            <person name="Zeng Q."/>
            <person name="Gargeya S."/>
            <person name="Fitzgerald M."/>
            <person name="Haas B."/>
            <person name="Abouelleil A."/>
            <person name="Alvarado L."/>
            <person name="Arachchi H.M."/>
            <person name="Berlin A.M."/>
            <person name="Chapman S.B."/>
            <person name="Goldberg J."/>
            <person name="Griggs A."/>
            <person name="Gujja S."/>
            <person name="Hansen M."/>
            <person name="Howarth C."/>
            <person name="Imamovic A."/>
            <person name="Larimer J."/>
            <person name="McCowan C."/>
            <person name="Montmayeur A."/>
            <person name="Murphy C."/>
            <person name="Neiman D."/>
            <person name="Pearson M."/>
            <person name="Priest M."/>
            <person name="Roberts A."/>
            <person name="Saif S."/>
            <person name="Shea T."/>
            <person name="Sisk P."/>
            <person name="Sykes S."/>
            <person name="Wortman J."/>
            <person name="Nusbaum C."/>
            <person name="Birren B."/>
        </authorList>
    </citation>
    <scope>NUCLEOTIDE SEQUENCE [LARGE SCALE GENOMIC DNA]</scope>
    <source>
        <strain evidence="12">CBS 100218</strain>
    </source>
</reference>
<feature type="compositionally biased region" description="Polar residues" evidence="8">
    <location>
        <begin position="1"/>
        <end position="15"/>
    </location>
</feature>
<dbReference type="Gene3D" id="1.20.1250.20">
    <property type="entry name" value="MFS general substrate transporter like domains"/>
    <property type="match status" value="1"/>
</dbReference>
<dbReference type="EMBL" id="JH767566">
    <property type="protein sequence ID" value="EON63929.1"/>
    <property type="molecule type" value="Genomic_DNA"/>
</dbReference>
<evidence type="ECO:0000256" key="5">
    <source>
        <dbReference type="ARBA" id="ARBA00022989"/>
    </source>
</evidence>
<dbReference type="InterPro" id="IPR005829">
    <property type="entry name" value="Sugar_transporter_CS"/>
</dbReference>
<sequence length="527" mass="56864">MGTDQGKQQYQTFVQKTAAPRARPRRPGFGESHTMNPKGWVRDLTGYFLYVLLISTLGPLLFGFHLSELNTPQDVITCKKHSIHSTAVEDKLPQCIPMNAKQWGLVGSIFTLGGLIGALSVGPLAARYGRLRSMQTTTVFFIIGPLFEAFAPNIGTMAAGRFISGIGAGASVVVVPIYISEVAPPAEKGFFGAFTQVQTNVGILVTQMLGYFLSHGQYWRIILAAAGGIGLLQLAGLFFSVESPKWMADQGKPSAAKKTLRRIRGHQFDIDDEVSGWGIESSEDIEDEEETLLNNEDRMSHHSGSSSKSKMAKQEIQGIWQVLRHPETNKAVVAVIMVMLAQQLCGINSIVMYGVSLLADLLESNSALLNLCVSAINIVVTIACAPLADKLGRKPCLIASIAGMGTSATLLGIGIIRSVPILCAIAVLTFVSSFALGLGPIPFILSSELVGPEAVGATQSWALAANWIATFLVAQFFPILHDMLKGKEFFIFTALAAVFGGFVAWFVPETKGKQTADEVWGRERRED</sequence>
<feature type="transmembrane region" description="Helical" evidence="9">
    <location>
        <begin position="457"/>
        <end position="477"/>
    </location>
</feature>
<dbReference type="SUPFAM" id="SSF103473">
    <property type="entry name" value="MFS general substrate transporter"/>
    <property type="match status" value="1"/>
</dbReference>
<dbReference type="InterPro" id="IPR003663">
    <property type="entry name" value="Sugar/inositol_transpt"/>
</dbReference>
<comment type="subcellular location">
    <subcellularLocation>
        <location evidence="1">Membrane</location>
        <topology evidence="1">Multi-pass membrane protein</topology>
    </subcellularLocation>
</comment>
<evidence type="ECO:0000313" key="12">
    <source>
        <dbReference type="Proteomes" id="UP000016924"/>
    </source>
</evidence>
<evidence type="ECO:0000256" key="4">
    <source>
        <dbReference type="ARBA" id="ARBA00022692"/>
    </source>
</evidence>
<evidence type="ECO:0000256" key="7">
    <source>
        <dbReference type="RuleBase" id="RU003346"/>
    </source>
</evidence>
<dbReference type="OrthoDB" id="4540492at2759"/>
<dbReference type="PROSITE" id="PS50850">
    <property type="entry name" value="MFS"/>
    <property type="match status" value="1"/>
</dbReference>
<keyword evidence="4 9" id="KW-0812">Transmembrane</keyword>
<dbReference type="HOGENOM" id="CLU_001265_30_5_1"/>
<feature type="transmembrane region" description="Helical" evidence="9">
    <location>
        <begin position="47"/>
        <end position="66"/>
    </location>
</feature>
<dbReference type="NCBIfam" id="TIGR00879">
    <property type="entry name" value="SP"/>
    <property type="match status" value="1"/>
</dbReference>
<dbReference type="GO" id="GO:0015149">
    <property type="term" value="F:hexose transmembrane transporter activity"/>
    <property type="evidence" value="ECO:0007669"/>
    <property type="project" value="TreeGrafter"/>
</dbReference>
<feature type="domain" description="Major facilitator superfamily (MFS) profile" evidence="10">
    <location>
        <begin position="51"/>
        <end position="511"/>
    </location>
</feature>
<dbReference type="InterPro" id="IPR005828">
    <property type="entry name" value="MFS_sugar_transport-like"/>
</dbReference>
<dbReference type="PANTHER" id="PTHR23503:SF8">
    <property type="entry name" value="FACILITATED GLUCOSE TRANSPORTER PROTEIN 1"/>
    <property type="match status" value="1"/>
</dbReference>
<keyword evidence="12" id="KW-1185">Reference proteome</keyword>
<feature type="transmembrane region" description="Helical" evidence="9">
    <location>
        <begin position="395"/>
        <end position="413"/>
    </location>
</feature>
<evidence type="ECO:0000256" key="9">
    <source>
        <dbReference type="SAM" id="Phobius"/>
    </source>
</evidence>
<proteinExistence type="inferred from homology"/>
<feature type="transmembrane region" description="Helical" evidence="9">
    <location>
        <begin position="138"/>
        <end position="156"/>
    </location>
</feature>
<organism evidence="11 12">
    <name type="scientific">Coniosporium apollinis (strain CBS 100218)</name>
    <name type="common">Rock-inhabiting black yeast</name>
    <dbReference type="NCBI Taxonomy" id="1168221"/>
    <lineage>
        <taxon>Eukaryota</taxon>
        <taxon>Fungi</taxon>
        <taxon>Dikarya</taxon>
        <taxon>Ascomycota</taxon>
        <taxon>Pezizomycotina</taxon>
        <taxon>Dothideomycetes</taxon>
        <taxon>Dothideomycetes incertae sedis</taxon>
        <taxon>Coniosporium</taxon>
    </lineage>
</organism>
<evidence type="ECO:0000256" key="8">
    <source>
        <dbReference type="SAM" id="MobiDB-lite"/>
    </source>
</evidence>
<dbReference type="RefSeq" id="XP_007779246.1">
    <property type="nucleotide sequence ID" value="XM_007781056.1"/>
</dbReference>
<feature type="transmembrane region" description="Helical" evidence="9">
    <location>
        <begin position="489"/>
        <end position="507"/>
    </location>
</feature>
<dbReference type="Proteomes" id="UP000016924">
    <property type="component" value="Unassembled WGS sequence"/>
</dbReference>
<evidence type="ECO:0000259" key="10">
    <source>
        <dbReference type="PROSITE" id="PS50850"/>
    </source>
</evidence>
<evidence type="ECO:0000256" key="3">
    <source>
        <dbReference type="ARBA" id="ARBA00022448"/>
    </source>
</evidence>
<keyword evidence="3 7" id="KW-0813">Transport</keyword>
<gene>
    <name evidence="11" type="ORF">W97_03157</name>
</gene>
<feature type="transmembrane region" description="Helical" evidence="9">
    <location>
        <begin position="218"/>
        <end position="239"/>
    </location>
</feature>
<dbReference type="PROSITE" id="PS00217">
    <property type="entry name" value="SUGAR_TRANSPORT_2"/>
    <property type="match status" value="1"/>
</dbReference>
<feature type="transmembrane region" description="Helical" evidence="9">
    <location>
        <begin position="103"/>
        <end position="126"/>
    </location>
</feature>